<protein>
    <recommendedName>
        <fullName evidence="3">S-adenosyl-L-methionine-dependent methyltransferase</fullName>
    </recommendedName>
</protein>
<evidence type="ECO:0008006" key="3">
    <source>
        <dbReference type="Google" id="ProtNLM"/>
    </source>
</evidence>
<organism evidence="1 2">
    <name type="scientific">Paramarasmius palmivorus</name>
    <dbReference type="NCBI Taxonomy" id="297713"/>
    <lineage>
        <taxon>Eukaryota</taxon>
        <taxon>Fungi</taxon>
        <taxon>Dikarya</taxon>
        <taxon>Basidiomycota</taxon>
        <taxon>Agaricomycotina</taxon>
        <taxon>Agaricomycetes</taxon>
        <taxon>Agaricomycetidae</taxon>
        <taxon>Agaricales</taxon>
        <taxon>Marasmiineae</taxon>
        <taxon>Marasmiaceae</taxon>
        <taxon>Paramarasmius</taxon>
    </lineage>
</organism>
<dbReference type="Pfam" id="PF13489">
    <property type="entry name" value="Methyltransf_23"/>
    <property type="match status" value="1"/>
</dbReference>
<proteinExistence type="predicted"/>
<dbReference type="PANTHER" id="PTHR43591:SF50">
    <property type="entry name" value="METHYLTRANSFERASE DOMAIN-CONTAINING PROTEIN-RELATED"/>
    <property type="match status" value="1"/>
</dbReference>
<dbReference type="AlphaFoldDB" id="A0AAW0DJU2"/>
<dbReference type="EMBL" id="JAYKXP010000012">
    <property type="protein sequence ID" value="KAK7051460.1"/>
    <property type="molecule type" value="Genomic_DNA"/>
</dbReference>
<dbReference type="InterPro" id="IPR029063">
    <property type="entry name" value="SAM-dependent_MTases_sf"/>
</dbReference>
<sequence>MSSNDEEEVFDNSDLEELSADDFPEYFEEFANRLYHSSSTAPYPLPVDTQEQERYRAQHNALRLLIGRNYVGSIPQLLAPEPGRQKVVIDIGTGRGEWPIEMAVEFPHVQFHGLDIVPISQRTDLPDNVQFEIHDINEPTRFQEGSVDLVHARSVSMTVRDFRIIVQEAARLLRPGGMFYSGEWGRFPSLHPDLNHDADLDTLAPHFVNFFNVVTPALATRRGIHQISHLIPAMIRDSGLFSEITTQEFCMPIGPWQGDRRLKRCGSAYRACIGRYMEAFRRLLGETGLNDAQMNELFELAEQDMNEIPGLIGVFYTCYARRS</sequence>
<keyword evidence="2" id="KW-1185">Reference proteome</keyword>
<gene>
    <name evidence="1" type="ORF">VNI00_004434</name>
</gene>
<dbReference type="PANTHER" id="PTHR43591">
    <property type="entry name" value="METHYLTRANSFERASE"/>
    <property type="match status" value="1"/>
</dbReference>
<evidence type="ECO:0000313" key="1">
    <source>
        <dbReference type="EMBL" id="KAK7051460.1"/>
    </source>
</evidence>
<reference evidence="1 2" key="1">
    <citation type="submission" date="2024-01" db="EMBL/GenBank/DDBJ databases">
        <title>A draft genome for a cacao thread blight-causing isolate of Paramarasmius palmivorus.</title>
        <authorList>
            <person name="Baruah I.K."/>
            <person name="Bukari Y."/>
            <person name="Amoako-Attah I."/>
            <person name="Meinhardt L.W."/>
            <person name="Bailey B.A."/>
            <person name="Cohen S.P."/>
        </authorList>
    </citation>
    <scope>NUCLEOTIDE SEQUENCE [LARGE SCALE GENOMIC DNA]</scope>
    <source>
        <strain evidence="1 2">GH-12</strain>
    </source>
</reference>
<evidence type="ECO:0000313" key="2">
    <source>
        <dbReference type="Proteomes" id="UP001383192"/>
    </source>
</evidence>
<accession>A0AAW0DJU2</accession>
<dbReference type="CDD" id="cd02440">
    <property type="entry name" value="AdoMet_MTases"/>
    <property type="match status" value="1"/>
</dbReference>
<dbReference type="Gene3D" id="3.40.50.150">
    <property type="entry name" value="Vaccinia Virus protein VP39"/>
    <property type="match status" value="1"/>
</dbReference>
<name>A0AAW0DJU2_9AGAR</name>
<comment type="caution">
    <text evidence="1">The sequence shown here is derived from an EMBL/GenBank/DDBJ whole genome shotgun (WGS) entry which is preliminary data.</text>
</comment>
<dbReference type="SUPFAM" id="SSF53335">
    <property type="entry name" value="S-adenosyl-L-methionine-dependent methyltransferases"/>
    <property type="match status" value="1"/>
</dbReference>
<dbReference type="Proteomes" id="UP001383192">
    <property type="component" value="Unassembled WGS sequence"/>
</dbReference>